<dbReference type="InterPro" id="IPR015421">
    <property type="entry name" value="PyrdxlP-dep_Trfase_major"/>
</dbReference>
<dbReference type="InterPro" id="IPR051798">
    <property type="entry name" value="Class-II_PLP-Dep_Aminotrans"/>
</dbReference>
<evidence type="ECO:0000259" key="6">
    <source>
        <dbReference type="Pfam" id="PF00155"/>
    </source>
</evidence>
<evidence type="ECO:0000256" key="5">
    <source>
        <dbReference type="ARBA" id="ARBA00037974"/>
    </source>
</evidence>
<dbReference type="CDD" id="cd00609">
    <property type="entry name" value="AAT_like"/>
    <property type="match status" value="1"/>
</dbReference>
<reference evidence="7" key="1">
    <citation type="submission" date="2021-11" db="EMBL/GenBank/DDBJ databases">
        <authorList>
            <consortium name="Genoscope - CEA"/>
            <person name="William W."/>
        </authorList>
    </citation>
    <scope>NUCLEOTIDE SEQUENCE</scope>
</reference>
<dbReference type="Pfam" id="PF00155">
    <property type="entry name" value="Aminotran_1_2"/>
    <property type="match status" value="1"/>
</dbReference>
<keyword evidence="3" id="KW-0663">Pyridoxal phosphate</keyword>
<keyword evidence="8" id="KW-1185">Reference proteome</keyword>
<dbReference type="InterPro" id="IPR004839">
    <property type="entry name" value="Aminotransferase_I/II_large"/>
</dbReference>
<feature type="domain" description="Aminotransferase class I/classII large" evidence="6">
    <location>
        <begin position="71"/>
        <end position="412"/>
    </location>
</feature>
<dbReference type="EMBL" id="CAKKNE010000005">
    <property type="protein sequence ID" value="CAH0376639.1"/>
    <property type="molecule type" value="Genomic_DNA"/>
</dbReference>
<dbReference type="GO" id="GO:0047804">
    <property type="term" value="F:cysteine-S-conjugate beta-lyase activity"/>
    <property type="evidence" value="ECO:0007669"/>
    <property type="project" value="UniProtKB-EC"/>
</dbReference>
<name>A0A8J2T036_9STRA</name>
<evidence type="ECO:0000256" key="1">
    <source>
        <dbReference type="ARBA" id="ARBA00001933"/>
    </source>
</evidence>
<evidence type="ECO:0000256" key="3">
    <source>
        <dbReference type="ARBA" id="ARBA00022898"/>
    </source>
</evidence>
<protein>
    <recommendedName>
        <fullName evidence="2">cysteine-S-conjugate beta-lyase</fullName>
        <ecNumber evidence="2">4.4.1.13</ecNumber>
    </recommendedName>
</protein>
<sequence length="423" mass="45626">MRGPLALALVGVRHATRTRLRAASSAALEWASPEHRRKHASRKWGRFDENLIPLWVADGDALAPLPVREAVAAASKAGIYGYVDPSASLLQAVTAGMGRSWGRPVSTDWVRWHPGLIPALYHCARLAGPKGCVVVPTPVYPPFLNAAKDASQCIELDLGNEGGPLDESLLRETLDKAVATADGEDVVLLWCNPHNPTGRVWRRHEMEAVARECASRNVILASDEVWSGLILDDVPFTPAGLLDTDVRLISITSASKTYNVAGLDVAFAVVEDDVLRRRYFRAGRDQAEPSHAGLEALGAILDADGGGPCVLTPPRGACEAWRRAMVDHLRANRDTAVAFLERECGDLLTVAAPAESTYLLWLDARKLGASPGLFLSQRGVYLTDGAAFGARGFVRLNFCCSRAVLDEGLERIKGACVEARSNL</sequence>
<comment type="cofactor">
    <cofactor evidence="1">
        <name>pyridoxal 5'-phosphate</name>
        <dbReference type="ChEBI" id="CHEBI:597326"/>
    </cofactor>
</comment>
<dbReference type="AlphaFoldDB" id="A0A8J2T036"/>
<dbReference type="InterPro" id="IPR015422">
    <property type="entry name" value="PyrdxlP-dep_Trfase_small"/>
</dbReference>
<dbReference type="GO" id="GO:0030170">
    <property type="term" value="F:pyridoxal phosphate binding"/>
    <property type="evidence" value="ECO:0007669"/>
    <property type="project" value="InterPro"/>
</dbReference>
<dbReference type="PANTHER" id="PTHR43525">
    <property type="entry name" value="PROTEIN MALY"/>
    <property type="match status" value="1"/>
</dbReference>
<dbReference type="EC" id="4.4.1.13" evidence="2"/>
<evidence type="ECO:0000256" key="2">
    <source>
        <dbReference type="ARBA" id="ARBA00012224"/>
    </source>
</evidence>
<keyword evidence="4" id="KW-0456">Lyase</keyword>
<comment type="caution">
    <text evidence="7">The sequence shown here is derived from an EMBL/GenBank/DDBJ whole genome shotgun (WGS) entry which is preliminary data.</text>
</comment>
<proteinExistence type="inferred from homology"/>
<dbReference type="Gene3D" id="3.40.640.10">
    <property type="entry name" value="Type I PLP-dependent aspartate aminotransferase-like (Major domain)"/>
    <property type="match status" value="1"/>
</dbReference>
<comment type="similarity">
    <text evidence="5">Belongs to the class-II pyridoxal-phosphate-dependent aminotransferase family. MalY/PatB cystathionine beta-lyase subfamily.</text>
</comment>
<dbReference type="PANTHER" id="PTHR43525:SF1">
    <property type="entry name" value="PROTEIN MALY"/>
    <property type="match status" value="1"/>
</dbReference>
<evidence type="ECO:0000313" key="8">
    <source>
        <dbReference type="Proteomes" id="UP000789595"/>
    </source>
</evidence>
<dbReference type="SUPFAM" id="SSF53383">
    <property type="entry name" value="PLP-dependent transferases"/>
    <property type="match status" value="1"/>
</dbReference>
<gene>
    <name evidence="7" type="ORF">PECAL_5P12420</name>
</gene>
<dbReference type="OrthoDB" id="7042322at2759"/>
<dbReference type="InterPro" id="IPR015424">
    <property type="entry name" value="PyrdxlP-dep_Trfase"/>
</dbReference>
<accession>A0A8J2T036</accession>
<evidence type="ECO:0000256" key="4">
    <source>
        <dbReference type="ARBA" id="ARBA00023239"/>
    </source>
</evidence>
<dbReference type="Proteomes" id="UP000789595">
    <property type="component" value="Unassembled WGS sequence"/>
</dbReference>
<organism evidence="7 8">
    <name type="scientific">Pelagomonas calceolata</name>
    <dbReference type="NCBI Taxonomy" id="35677"/>
    <lineage>
        <taxon>Eukaryota</taxon>
        <taxon>Sar</taxon>
        <taxon>Stramenopiles</taxon>
        <taxon>Ochrophyta</taxon>
        <taxon>Pelagophyceae</taxon>
        <taxon>Pelagomonadales</taxon>
        <taxon>Pelagomonadaceae</taxon>
        <taxon>Pelagomonas</taxon>
    </lineage>
</organism>
<dbReference type="Gene3D" id="3.90.1150.10">
    <property type="entry name" value="Aspartate Aminotransferase, domain 1"/>
    <property type="match status" value="1"/>
</dbReference>
<evidence type="ECO:0000313" key="7">
    <source>
        <dbReference type="EMBL" id="CAH0376639.1"/>
    </source>
</evidence>